<keyword evidence="3" id="KW-1185">Reference proteome</keyword>
<dbReference type="AlphaFoldDB" id="A0A2Z6PNC6"/>
<name>A0A2Z6PNC6_TRISU</name>
<sequence length="92" mass="9844">MARCGGAVSRRAVVRFRGVRWFAFGVGLVAGSGDGNLLFLSFFADLLLLVPVLANLPFLLISVLVVVGDGLKRGLVLVAVSILETMVVIEWE</sequence>
<dbReference type="Proteomes" id="UP000242715">
    <property type="component" value="Unassembled WGS sequence"/>
</dbReference>
<keyword evidence="1" id="KW-1133">Transmembrane helix</keyword>
<keyword evidence="1" id="KW-0472">Membrane</keyword>
<evidence type="ECO:0000256" key="1">
    <source>
        <dbReference type="SAM" id="Phobius"/>
    </source>
</evidence>
<reference evidence="3" key="1">
    <citation type="journal article" date="2017" name="Front. Plant Sci.">
        <title>Climate Clever Clovers: New Paradigm to Reduce the Environmental Footprint of Ruminants by Breeding Low Methanogenic Forages Utilizing Haplotype Variation.</title>
        <authorList>
            <person name="Kaur P."/>
            <person name="Appels R."/>
            <person name="Bayer P.E."/>
            <person name="Keeble-Gagnere G."/>
            <person name="Wang J."/>
            <person name="Hirakawa H."/>
            <person name="Shirasawa K."/>
            <person name="Vercoe P."/>
            <person name="Stefanova K."/>
            <person name="Durmic Z."/>
            <person name="Nichols P."/>
            <person name="Revell C."/>
            <person name="Isobe S.N."/>
            <person name="Edwards D."/>
            <person name="Erskine W."/>
        </authorList>
    </citation>
    <scope>NUCLEOTIDE SEQUENCE [LARGE SCALE GENOMIC DNA]</scope>
    <source>
        <strain evidence="3">cv. Daliak</strain>
    </source>
</reference>
<feature type="transmembrane region" description="Helical" evidence="1">
    <location>
        <begin position="46"/>
        <end position="67"/>
    </location>
</feature>
<gene>
    <name evidence="2" type="ORF">TSUD_28900</name>
</gene>
<feature type="transmembrane region" description="Helical" evidence="1">
    <location>
        <begin position="74"/>
        <end position="91"/>
    </location>
</feature>
<proteinExistence type="predicted"/>
<accession>A0A2Z6PNC6</accession>
<keyword evidence="1" id="KW-0812">Transmembrane</keyword>
<evidence type="ECO:0008006" key="4">
    <source>
        <dbReference type="Google" id="ProtNLM"/>
    </source>
</evidence>
<organism evidence="2 3">
    <name type="scientific">Trifolium subterraneum</name>
    <name type="common">Subterranean clover</name>
    <dbReference type="NCBI Taxonomy" id="3900"/>
    <lineage>
        <taxon>Eukaryota</taxon>
        <taxon>Viridiplantae</taxon>
        <taxon>Streptophyta</taxon>
        <taxon>Embryophyta</taxon>
        <taxon>Tracheophyta</taxon>
        <taxon>Spermatophyta</taxon>
        <taxon>Magnoliopsida</taxon>
        <taxon>eudicotyledons</taxon>
        <taxon>Gunneridae</taxon>
        <taxon>Pentapetalae</taxon>
        <taxon>rosids</taxon>
        <taxon>fabids</taxon>
        <taxon>Fabales</taxon>
        <taxon>Fabaceae</taxon>
        <taxon>Papilionoideae</taxon>
        <taxon>50 kb inversion clade</taxon>
        <taxon>NPAAA clade</taxon>
        <taxon>Hologalegina</taxon>
        <taxon>IRL clade</taxon>
        <taxon>Trifolieae</taxon>
        <taxon>Trifolium</taxon>
    </lineage>
</organism>
<evidence type="ECO:0000313" key="3">
    <source>
        <dbReference type="Proteomes" id="UP000242715"/>
    </source>
</evidence>
<feature type="transmembrane region" description="Helical" evidence="1">
    <location>
        <begin position="21"/>
        <end position="40"/>
    </location>
</feature>
<evidence type="ECO:0000313" key="2">
    <source>
        <dbReference type="EMBL" id="GAU47167.1"/>
    </source>
</evidence>
<protein>
    <recommendedName>
        <fullName evidence="4">Transmembrane protein</fullName>
    </recommendedName>
</protein>
<dbReference type="EMBL" id="DF974288">
    <property type="protein sequence ID" value="GAU47167.1"/>
    <property type="molecule type" value="Genomic_DNA"/>
</dbReference>